<protein>
    <submittedName>
        <fullName evidence="2">Uncharacterized protein</fullName>
    </submittedName>
</protein>
<accession>A0A0C3NVY7</accession>
<dbReference type="EMBL" id="KN832006">
    <property type="protein sequence ID" value="KIN99338.1"/>
    <property type="molecule type" value="Genomic_DNA"/>
</dbReference>
<dbReference type="InParanoid" id="A0A0C3NVY7"/>
<dbReference type="Proteomes" id="UP000054217">
    <property type="component" value="Unassembled WGS sequence"/>
</dbReference>
<keyword evidence="3" id="KW-1185">Reference proteome</keyword>
<evidence type="ECO:0000313" key="3">
    <source>
        <dbReference type="Proteomes" id="UP000054217"/>
    </source>
</evidence>
<sequence>MQAYSINDMRPVFSMRDQVTTALAAALGHVWDLIETAPQPEERLEMIYAWVEDWDKTWTGIHSWWKYVDNNRITIPKVHNKCMCNYTEESAMCQNLLAPGAIAIADLQCPVEQRQVHIDDIFKDYQERATDEVNKLENDKGDHPPNPDPLKTGTPAPKVNL</sequence>
<dbReference type="AlphaFoldDB" id="A0A0C3NVY7"/>
<gene>
    <name evidence="2" type="ORF">M404DRAFT_30575</name>
</gene>
<reference evidence="2 3" key="1">
    <citation type="submission" date="2014-04" db="EMBL/GenBank/DDBJ databases">
        <authorList>
            <consortium name="DOE Joint Genome Institute"/>
            <person name="Kuo A."/>
            <person name="Kohler A."/>
            <person name="Costa M.D."/>
            <person name="Nagy L.G."/>
            <person name="Floudas D."/>
            <person name="Copeland A."/>
            <person name="Barry K.W."/>
            <person name="Cichocki N."/>
            <person name="Veneault-Fourrey C."/>
            <person name="LaButti K."/>
            <person name="Lindquist E.A."/>
            <person name="Lipzen A."/>
            <person name="Lundell T."/>
            <person name="Morin E."/>
            <person name="Murat C."/>
            <person name="Sun H."/>
            <person name="Tunlid A."/>
            <person name="Henrissat B."/>
            <person name="Grigoriev I.V."/>
            <person name="Hibbett D.S."/>
            <person name="Martin F."/>
            <person name="Nordberg H.P."/>
            <person name="Cantor M.N."/>
            <person name="Hua S.X."/>
        </authorList>
    </citation>
    <scope>NUCLEOTIDE SEQUENCE [LARGE SCALE GENOMIC DNA]</scope>
    <source>
        <strain evidence="2 3">Marx 270</strain>
    </source>
</reference>
<organism evidence="2 3">
    <name type="scientific">Pisolithus tinctorius Marx 270</name>
    <dbReference type="NCBI Taxonomy" id="870435"/>
    <lineage>
        <taxon>Eukaryota</taxon>
        <taxon>Fungi</taxon>
        <taxon>Dikarya</taxon>
        <taxon>Basidiomycota</taxon>
        <taxon>Agaricomycotina</taxon>
        <taxon>Agaricomycetes</taxon>
        <taxon>Agaricomycetidae</taxon>
        <taxon>Boletales</taxon>
        <taxon>Sclerodermatineae</taxon>
        <taxon>Pisolithaceae</taxon>
        <taxon>Pisolithus</taxon>
    </lineage>
</organism>
<dbReference type="OrthoDB" id="2700417at2759"/>
<evidence type="ECO:0000313" key="2">
    <source>
        <dbReference type="EMBL" id="KIN99338.1"/>
    </source>
</evidence>
<name>A0A0C3NVY7_PISTI</name>
<evidence type="ECO:0000256" key="1">
    <source>
        <dbReference type="SAM" id="MobiDB-lite"/>
    </source>
</evidence>
<feature type="compositionally biased region" description="Basic and acidic residues" evidence="1">
    <location>
        <begin position="130"/>
        <end position="145"/>
    </location>
</feature>
<feature type="region of interest" description="Disordered" evidence="1">
    <location>
        <begin position="130"/>
        <end position="161"/>
    </location>
</feature>
<reference evidence="3" key="2">
    <citation type="submission" date="2015-01" db="EMBL/GenBank/DDBJ databases">
        <title>Evolutionary Origins and Diversification of the Mycorrhizal Mutualists.</title>
        <authorList>
            <consortium name="DOE Joint Genome Institute"/>
            <consortium name="Mycorrhizal Genomics Consortium"/>
            <person name="Kohler A."/>
            <person name="Kuo A."/>
            <person name="Nagy L.G."/>
            <person name="Floudas D."/>
            <person name="Copeland A."/>
            <person name="Barry K.W."/>
            <person name="Cichocki N."/>
            <person name="Veneault-Fourrey C."/>
            <person name="LaButti K."/>
            <person name="Lindquist E.A."/>
            <person name="Lipzen A."/>
            <person name="Lundell T."/>
            <person name="Morin E."/>
            <person name="Murat C."/>
            <person name="Riley R."/>
            <person name="Ohm R."/>
            <person name="Sun H."/>
            <person name="Tunlid A."/>
            <person name="Henrissat B."/>
            <person name="Grigoriev I.V."/>
            <person name="Hibbett D.S."/>
            <person name="Martin F."/>
        </authorList>
    </citation>
    <scope>NUCLEOTIDE SEQUENCE [LARGE SCALE GENOMIC DNA]</scope>
    <source>
        <strain evidence="3">Marx 270</strain>
    </source>
</reference>
<dbReference type="HOGENOM" id="CLU_1949714_0_0_1"/>
<proteinExistence type="predicted"/>